<gene>
    <name evidence="2" type="ORF">GCM10010422_34010</name>
</gene>
<keyword evidence="3" id="KW-1185">Reference proteome</keyword>
<evidence type="ECO:0000313" key="2">
    <source>
        <dbReference type="EMBL" id="GAA2485499.1"/>
    </source>
</evidence>
<name>A0ABP5YV05_9ACTN</name>
<reference evidence="3" key="1">
    <citation type="journal article" date="2019" name="Int. J. Syst. Evol. Microbiol.">
        <title>The Global Catalogue of Microorganisms (GCM) 10K type strain sequencing project: providing services to taxonomists for standard genome sequencing and annotation.</title>
        <authorList>
            <consortium name="The Broad Institute Genomics Platform"/>
            <consortium name="The Broad Institute Genome Sequencing Center for Infectious Disease"/>
            <person name="Wu L."/>
            <person name="Ma J."/>
        </authorList>
    </citation>
    <scope>NUCLEOTIDE SEQUENCE [LARGE SCALE GENOMIC DNA]</scope>
    <source>
        <strain evidence="3">JCM 6923</strain>
    </source>
</reference>
<feature type="transmembrane region" description="Helical" evidence="1">
    <location>
        <begin position="62"/>
        <end position="83"/>
    </location>
</feature>
<feature type="transmembrane region" description="Helical" evidence="1">
    <location>
        <begin position="34"/>
        <end position="56"/>
    </location>
</feature>
<protein>
    <submittedName>
        <fullName evidence="2">Uncharacterized protein</fullName>
    </submittedName>
</protein>
<dbReference type="RefSeq" id="WP_346075353.1">
    <property type="nucleotide sequence ID" value="NZ_BAAATL010000014.1"/>
</dbReference>
<comment type="caution">
    <text evidence="2">The sequence shown here is derived from an EMBL/GenBank/DDBJ whole genome shotgun (WGS) entry which is preliminary data.</text>
</comment>
<accession>A0ABP5YV05</accession>
<sequence>MAEVPGRRTTVRGTGWPWEEPVARTSVRTAVDALLSRVWSLAALTMVVPAGGYAWLGFFAAGVSGALVGAVVGLLHVVADLAVSGRH</sequence>
<proteinExistence type="predicted"/>
<evidence type="ECO:0000256" key="1">
    <source>
        <dbReference type="SAM" id="Phobius"/>
    </source>
</evidence>
<dbReference type="EMBL" id="BAAATL010000014">
    <property type="protein sequence ID" value="GAA2485499.1"/>
    <property type="molecule type" value="Genomic_DNA"/>
</dbReference>
<dbReference type="Proteomes" id="UP001501721">
    <property type="component" value="Unassembled WGS sequence"/>
</dbReference>
<keyword evidence="1" id="KW-1133">Transmembrane helix</keyword>
<evidence type="ECO:0000313" key="3">
    <source>
        <dbReference type="Proteomes" id="UP001501721"/>
    </source>
</evidence>
<keyword evidence="1" id="KW-0472">Membrane</keyword>
<keyword evidence="1" id="KW-0812">Transmembrane</keyword>
<organism evidence="2 3">
    <name type="scientific">Streptomyces graminearus</name>
    <dbReference type="NCBI Taxonomy" id="284030"/>
    <lineage>
        <taxon>Bacteria</taxon>
        <taxon>Bacillati</taxon>
        <taxon>Actinomycetota</taxon>
        <taxon>Actinomycetes</taxon>
        <taxon>Kitasatosporales</taxon>
        <taxon>Streptomycetaceae</taxon>
        <taxon>Streptomyces</taxon>
    </lineage>
</organism>